<feature type="compositionally biased region" description="Basic and acidic residues" evidence="1">
    <location>
        <begin position="163"/>
        <end position="179"/>
    </location>
</feature>
<feature type="region of interest" description="Disordered" evidence="1">
    <location>
        <begin position="155"/>
        <end position="236"/>
    </location>
</feature>
<accession>A0A804P3T9</accession>
<feature type="compositionally biased region" description="Gly residues" evidence="1">
    <location>
        <begin position="90"/>
        <end position="101"/>
    </location>
</feature>
<proteinExistence type="predicted"/>
<reference evidence="2" key="3">
    <citation type="submission" date="2021-05" db="UniProtKB">
        <authorList>
            <consortium name="EnsemblPlants"/>
        </authorList>
    </citation>
    <scope>IDENTIFICATION</scope>
    <source>
        <strain evidence="2">cv. B73</strain>
    </source>
</reference>
<sequence>MHHAMYVTRCNSRKILHRIVNSLRDGKVPWVVGGFILFLSLSPMRSSSQSFYTQQEHGSFLIQSVVSVSQTCVLTRFAASAFAHRDGDGDGGAADGAGGRPGEPRVDAGGVERVRAGRHRAPPLPGARGLEAHGARARARGGGAGGLIVTVAVGARGGGGGEGEARKAVDVGGREPRAERLRRRRRGGRVERRDAVAAAAAVAGCARGEDEDEEEQGGRGGEEEEDRERERLHGEREEARARALALAGPVLVGFSSRSRGELAGWSGRGHSGEAGRSASLAGVAGSGVPRCGVWSVDSNIQTGIGRALALALLSPAGRPAFEPFARVRYVGGCVCRLP</sequence>
<dbReference type="AlphaFoldDB" id="A0A804P3T9"/>
<feature type="compositionally biased region" description="Basic and acidic residues" evidence="1">
    <location>
        <begin position="102"/>
        <end position="115"/>
    </location>
</feature>
<dbReference type="Gramene" id="Zm00001eb206590_T001">
    <property type="protein sequence ID" value="Zm00001eb206590_P001"/>
    <property type="gene ID" value="Zm00001eb206590"/>
</dbReference>
<dbReference type="InParanoid" id="A0A804P3T9"/>
<feature type="region of interest" description="Disordered" evidence="1">
    <location>
        <begin position="88"/>
        <end position="141"/>
    </location>
</feature>
<keyword evidence="3" id="KW-1185">Reference proteome</keyword>
<protein>
    <submittedName>
        <fullName evidence="2">Uncharacterized protein</fullName>
    </submittedName>
</protein>
<organism evidence="2 3">
    <name type="scientific">Zea mays</name>
    <name type="common">Maize</name>
    <dbReference type="NCBI Taxonomy" id="4577"/>
    <lineage>
        <taxon>Eukaryota</taxon>
        <taxon>Viridiplantae</taxon>
        <taxon>Streptophyta</taxon>
        <taxon>Embryophyta</taxon>
        <taxon>Tracheophyta</taxon>
        <taxon>Spermatophyta</taxon>
        <taxon>Magnoliopsida</taxon>
        <taxon>Liliopsida</taxon>
        <taxon>Poales</taxon>
        <taxon>Poaceae</taxon>
        <taxon>PACMAD clade</taxon>
        <taxon>Panicoideae</taxon>
        <taxon>Andropogonodae</taxon>
        <taxon>Andropogoneae</taxon>
        <taxon>Tripsacinae</taxon>
        <taxon>Zea</taxon>
    </lineage>
</organism>
<dbReference type="EnsemblPlants" id="Zm00001eb206590_T001">
    <property type="protein sequence ID" value="Zm00001eb206590_P001"/>
    <property type="gene ID" value="Zm00001eb206590"/>
</dbReference>
<evidence type="ECO:0000313" key="2">
    <source>
        <dbReference type="EnsemblPlants" id="Zm00001eb206590_P001"/>
    </source>
</evidence>
<name>A0A804P3T9_MAIZE</name>
<dbReference type="Proteomes" id="UP000007305">
    <property type="component" value="Chromosome 4"/>
</dbReference>
<reference evidence="2" key="2">
    <citation type="submission" date="2019-07" db="EMBL/GenBank/DDBJ databases">
        <authorList>
            <person name="Seetharam A."/>
            <person name="Woodhouse M."/>
            <person name="Cannon E."/>
        </authorList>
    </citation>
    <scope>NUCLEOTIDE SEQUENCE [LARGE SCALE GENOMIC DNA]</scope>
    <source>
        <strain evidence="2">cv. B73</strain>
    </source>
</reference>
<evidence type="ECO:0000256" key="1">
    <source>
        <dbReference type="SAM" id="MobiDB-lite"/>
    </source>
</evidence>
<feature type="compositionally biased region" description="Low complexity" evidence="1">
    <location>
        <begin position="196"/>
        <end position="206"/>
    </location>
</feature>
<reference evidence="3" key="1">
    <citation type="journal article" date="2009" name="Science">
        <title>The B73 maize genome: complexity, diversity, and dynamics.</title>
        <authorList>
            <person name="Schnable P.S."/>
            <person name="Ware D."/>
            <person name="Fulton R.S."/>
            <person name="Stein J.C."/>
            <person name="Wei F."/>
            <person name="Pasternak S."/>
            <person name="Liang C."/>
            <person name="Zhang J."/>
            <person name="Fulton L."/>
            <person name="Graves T.A."/>
            <person name="Minx P."/>
            <person name="Reily A.D."/>
            <person name="Courtney L."/>
            <person name="Kruchowski S.S."/>
            <person name="Tomlinson C."/>
            <person name="Strong C."/>
            <person name="Delehaunty K."/>
            <person name="Fronick C."/>
            <person name="Courtney B."/>
            <person name="Rock S.M."/>
            <person name="Belter E."/>
            <person name="Du F."/>
            <person name="Kim K."/>
            <person name="Abbott R.M."/>
            <person name="Cotton M."/>
            <person name="Levy A."/>
            <person name="Marchetto P."/>
            <person name="Ochoa K."/>
            <person name="Jackson S.M."/>
            <person name="Gillam B."/>
            <person name="Chen W."/>
            <person name="Yan L."/>
            <person name="Higginbotham J."/>
            <person name="Cardenas M."/>
            <person name="Waligorski J."/>
            <person name="Applebaum E."/>
            <person name="Phelps L."/>
            <person name="Falcone J."/>
            <person name="Kanchi K."/>
            <person name="Thane T."/>
            <person name="Scimone A."/>
            <person name="Thane N."/>
            <person name="Henke J."/>
            <person name="Wang T."/>
            <person name="Ruppert J."/>
            <person name="Shah N."/>
            <person name="Rotter K."/>
            <person name="Hodges J."/>
            <person name="Ingenthron E."/>
            <person name="Cordes M."/>
            <person name="Kohlberg S."/>
            <person name="Sgro J."/>
            <person name="Delgado B."/>
            <person name="Mead K."/>
            <person name="Chinwalla A."/>
            <person name="Leonard S."/>
            <person name="Crouse K."/>
            <person name="Collura K."/>
            <person name="Kudrna D."/>
            <person name="Currie J."/>
            <person name="He R."/>
            <person name="Angelova A."/>
            <person name="Rajasekar S."/>
            <person name="Mueller T."/>
            <person name="Lomeli R."/>
            <person name="Scara G."/>
            <person name="Ko A."/>
            <person name="Delaney K."/>
            <person name="Wissotski M."/>
            <person name="Lopez G."/>
            <person name="Campos D."/>
            <person name="Braidotti M."/>
            <person name="Ashley E."/>
            <person name="Golser W."/>
            <person name="Kim H."/>
            <person name="Lee S."/>
            <person name="Lin J."/>
            <person name="Dujmic Z."/>
            <person name="Kim W."/>
            <person name="Talag J."/>
            <person name="Zuccolo A."/>
            <person name="Fan C."/>
            <person name="Sebastian A."/>
            <person name="Kramer M."/>
            <person name="Spiegel L."/>
            <person name="Nascimento L."/>
            <person name="Zutavern T."/>
            <person name="Miller B."/>
            <person name="Ambroise C."/>
            <person name="Muller S."/>
            <person name="Spooner W."/>
            <person name="Narechania A."/>
            <person name="Ren L."/>
            <person name="Wei S."/>
            <person name="Kumari S."/>
            <person name="Faga B."/>
            <person name="Levy M.J."/>
            <person name="McMahan L."/>
            <person name="Van Buren P."/>
            <person name="Vaughn M.W."/>
            <person name="Ying K."/>
            <person name="Yeh C.-T."/>
            <person name="Emrich S.J."/>
            <person name="Jia Y."/>
            <person name="Kalyanaraman A."/>
            <person name="Hsia A.-P."/>
            <person name="Barbazuk W.B."/>
            <person name="Baucom R.S."/>
            <person name="Brutnell T.P."/>
            <person name="Carpita N.C."/>
            <person name="Chaparro C."/>
            <person name="Chia J.-M."/>
            <person name="Deragon J.-M."/>
            <person name="Estill J.C."/>
            <person name="Fu Y."/>
            <person name="Jeddeloh J.A."/>
            <person name="Han Y."/>
            <person name="Lee H."/>
            <person name="Li P."/>
            <person name="Lisch D.R."/>
            <person name="Liu S."/>
            <person name="Liu Z."/>
            <person name="Nagel D.H."/>
            <person name="McCann M.C."/>
            <person name="SanMiguel P."/>
            <person name="Myers A.M."/>
            <person name="Nettleton D."/>
            <person name="Nguyen J."/>
            <person name="Penning B.W."/>
            <person name="Ponnala L."/>
            <person name="Schneider K.L."/>
            <person name="Schwartz D.C."/>
            <person name="Sharma A."/>
            <person name="Soderlund C."/>
            <person name="Springer N.M."/>
            <person name="Sun Q."/>
            <person name="Wang H."/>
            <person name="Waterman M."/>
            <person name="Westerman R."/>
            <person name="Wolfgruber T.K."/>
            <person name="Yang L."/>
            <person name="Yu Y."/>
            <person name="Zhang L."/>
            <person name="Zhou S."/>
            <person name="Zhu Q."/>
            <person name="Bennetzen J.L."/>
            <person name="Dawe R.K."/>
            <person name="Jiang J."/>
            <person name="Jiang N."/>
            <person name="Presting G.G."/>
            <person name="Wessler S.R."/>
            <person name="Aluru S."/>
            <person name="Martienssen R.A."/>
            <person name="Clifton S.W."/>
            <person name="McCombie W.R."/>
            <person name="Wing R.A."/>
            <person name="Wilson R.K."/>
        </authorList>
    </citation>
    <scope>NUCLEOTIDE SEQUENCE [LARGE SCALE GENOMIC DNA]</scope>
    <source>
        <strain evidence="3">cv. B73</strain>
    </source>
</reference>
<evidence type="ECO:0000313" key="3">
    <source>
        <dbReference type="Proteomes" id="UP000007305"/>
    </source>
</evidence>